<evidence type="ECO:0000313" key="3">
    <source>
        <dbReference type="Proteomes" id="UP001152562"/>
    </source>
</evidence>
<evidence type="ECO:0000313" key="2">
    <source>
        <dbReference type="EMBL" id="CAH4000759.1"/>
    </source>
</evidence>
<feature type="compositionally biased region" description="Basic and acidic residues" evidence="1">
    <location>
        <begin position="213"/>
        <end position="224"/>
    </location>
</feature>
<feature type="region of interest" description="Disordered" evidence="1">
    <location>
        <begin position="47"/>
        <end position="177"/>
    </location>
</feature>
<comment type="caution">
    <text evidence="2">The sequence shown here is derived from an EMBL/GenBank/DDBJ whole genome shotgun (WGS) entry which is preliminary data.</text>
</comment>
<dbReference type="AlphaFoldDB" id="A0A9P0T675"/>
<feature type="region of interest" description="Disordered" evidence="1">
    <location>
        <begin position="211"/>
        <end position="240"/>
    </location>
</feature>
<protein>
    <submittedName>
        <fullName evidence="2">Uncharacterized protein</fullName>
    </submittedName>
</protein>
<sequence>MLDMAKAFDRVWHDGLVLKLMSLHCPAEWSPSPAFLTERTFFVATGEAASRPRPITAGIGEEKRTPRPQPPRSHSGRAKPPAGTEDTASTGPSPPECVTAHSSAAAKQQAAPSCYSFAEPASQQQSRSRSMEVPRDRHPSHQRRDLTPAARSKKTVRIAAPLPRHPAQEASVTMSAATSRPISGIHLGLPPLPPQRASSITAPGATAFLSAEISRRGTGDHPEPRAPLSPPAPQRASTTTPIETPFINAESSRSRTGAVIHLEAPPPRYPAIRTCRDLITKSRDPPAPPATRV</sequence>
<gene>
    <name evidence="2" type="ORF">PIBRA_LOCUS2615</name>
</gene>
<dbReference type="Proteomes" id="UP001152562">
    <property type="component" value="Unassembled WGS sequence"/>
</dbReference>
<name>A0A9P0T675_PIEBR</name>
<proteinExistence type="predicted"/>
<feature type="compositionally biased region" description="Low complexity" evidence="1">
    <location>
        <begin position="100"/>
        <end position="111"/>
    </location>
</feature>
<accession>A0A9P0T675</accession>
<keyword evidence="3" id="KW-1185">Reference proteome</keyword>
<reference evidence="2" key="1">
    <citation type="submission" date="2022-05" db="EMBL/GenBank/DDBJ databases">
        <authorList>
            <person name="Okamura Y."/>
        </authorList>
    </citation>
    <scope>NUCLEOTIDE SEQUENCE</scope>
</reference>
<organism evidence="2 3">
    <name type="scientific">Pieris brassicae</name>
    <name type="common">White butterfly</name>
    <name type="synonym">Large white butterfly</name>
    <dbReference type="NCBI Taxonomy" id="7116"/>
    <lineage>
        <taxon>Eukaryota</taxon>
        <taxon>Metazoa</taxon>
        <taxon>Ecdysozoa</taxon>
        <taxon>Arthropoda</taxon>
        <taxon>Hexapoda</taxon>
        <taxon>Insecta</taxon>
        <taxon>Pterygota</taxon>
        <taxon>Neoptera</taxon>
        <taxon>Endopterygota</taxon>
        <taxon>Lepidoptera</taxon>
        <taxon>Glossata</taxon>
        <taxon>Ditrysia</taxon>
        <taxon>Papilionoidea</taxon>
        <taxon>Pieridae</taxon>
        <taxon>Pierinae</taxon>
        <taxon>Pieris</taxon>
    </lineage>
</organism>
<feature type="compositionally biased region" description="Basic and acidic residues" evidence="1">
    <location>
        <begin position="129"/>
        <end position="146"/>
    </location>
</feature>
<dbReference type="EMBL" id="CALOZG010000003">
    <property type="protein sequence ID" value="CAH4000759.1"/>
    <property type="molecule type" value="Genomic_DNA"/>
</dbReference>
<evidence type="ECO:0000256" key="1">
    <source>
        <dbReference type="SAM" id="MobiDB-lite"/>
    </source>
</evidence>